<gene>
    <name evidence="2" type="ORF">TM35_000261630</name>
</gene>
<dbReference type="AlphaFoldDB" id="A0A1X0NQ31"/>
<dbReference type="InterPro" id="IPR059193">
    <property type="entry name" value="mt-LAF15-like"/>
</dbReference>
<dbReference type="EMBL" id="NBCO01000026">
    <property type="protein sequence ID" value="ORC86711.1"/>
    <property type="molecule type" value="Genomic_DNA"/>
</dbReference>
<dbReference type="RefSeq" id="XP_028880777.1">
    <property type="nucleotide sequence ID" value="XM_029027900.1"/>
</dbReference>
<comment type="caution">
    <text evidence="2">The sequence shown here is derived from an EMBL/GenBank/DDBJ whole genome shotgun (WGS) entry which is preliminary data.</text>
</comment>
<sequence length="332" mass="37163">MFTVRCELASLWHPTVHHSLLLLRALKQRHTLLIDESPAANTTHPHELWQRLQYNSRFSITPPNSSTVTSSNGNRSDVKTGASIEAKGEDLTDTSLLIPRGGLECVRDPQHIPYFFSLSSSLLQDQLQAYLDADFVSKQILQGADDVLLALNTGEMELTRQTHGNLMDLVARLDSSLQSDDSDNAIGADGVVQERDKWSTWPLFTTLQFLVEEGGLLLGPFPQVTKAYQRLRESKPVLAHKRLITRTLEQTANSQGIPAAEPPVWVHRSFLREVQHRLANYTGDPAERMINGVSGEKGPLRERVSGARFGLQPVSARTPWTMQRDSMRKPSR</sequence>
<dbReference type="Proteomes" id="UP000192257">
    <property type="component" value="Unassembled WGS sequence"/>
</dbReference>
<feature type="compositionally biased region" description="Low complexity" evidence="1">
    <location>
        <begin position="60"/>
        <end position="75"/>
    </location>
</feature>
<evidence type="ECO:0000313" key="2">
    <source>
        <dbReference type="EMBL" id="ORC86711.1"/>
    </source>
</evidence>
<dbReference type="OrthoDB" id="270170at2759"/>
<dbReference type="CDD" id="cd23089">
    <property type="entry name" value="mt-LAF15-like"/>
    <property type="match status" value="1"/>
</dbReference>
<reference evidence="2 3" key="1">
    <citation type="submission" date="2017-03" db="EMBL/GenBank/DDBJ databases">
        <title>An alternative strategy for trypanosome survival in the mammalian bloodstream revealed through genome and transcriptome analysis of the ubiquitous bovine parasite Trypanosoma (Megatrypanum) theileri.</title>
        <authorList>
            <person name="Kelly S."/>
            <person name="Ivens A."/>
            <person name="Mott A."/>
            <person name="O'Neill E."/>
            <person name="Emms D."/>
            <person name="Macleod O."/>
            <person name="Voorheis P."/>
            <person name="Matthews J."/>
            <person name="Matthews K."/>
            <person name="Carrington M."/>
        </authorList>
    </citation>
    <scope>NUCLEOTIDE SEQUENCE [LARGE SCALE GENOMIC DNA]</scope>
    <source>
        <strain evidence="2">Edinburgh</strain>
    </source>
</reference>
<evidence type="ECO:0000313" key="3">
    <source>
        <dbReference type="Proteomes" id="UP000192257"/>
    </source>
</evidence>
<dbReference type="VEuPathDB" id="TriTrypDB:TM35_000261630"/>
<dbReference type="STRING" id="67003.A0A1X0NQ31"/>
<organism evidence="2 3">
    <name type="scientific">Trypanosoma theileri</name>
    <dbReference type="NCBI Taxonomy" id="67003"/>
    <lineage>
        <taxon>Eukaryota</taxon>
        <taxon>Discoba</taxon>
        <taxon>Euglenozoa</taxon>
        <taxon>Kinetoplastea</taxon>
        <taxon>Metakinetoplastina</taxon>
        <taxon>Trypanosomatida</taxon>
        <taxon>Trypanosomatidae</taxon>
        <taxon>Trypanosoma</taxon>
    </lineage>
</organism>
<evidence type="ECO:0000256" key="1">
    <source>
        <dbReference type="SAM" id="MobiDB-lite"/>
    </source>
</evidence>
<proteinExistence type="predicted"/>
<accession>A0A1X0NQ31</accession>
<dbReference type="GeneID" id="39987680"/>
<protein>
    <submittedName>
        <fullName evidence="2">Uncharacterized protein</fullName>
    </submittedName>
</protein>
<keyword evidence="3" id="KW-1185">Reference proteome</keyword>
<name>A0A1X0NQ31_9TRYP</name>
<feature type="region of interest" description="Disordered" evidence="1">
    <location>
        <begin position="60"/>
        <end position="85"/>
    </location>
</feature>